<comment type="catalytic activity">
    <reaction evidence="7">
        <text>hydrogencarbonate + NH4(+) + ATP = carbamoyl phosphate + ADP + H2O + H(+)</text>
        <dbReference type="Rhea" id="RHEA:10152"/>
        <dbReference type="ChEBI" id="CHEBI:15377"/>
        <dbReference type="ChEBI" id="CHEBI:15378"/>
        <dbReference type="ChEBI" id="CHEBI:17544"/>
        <dbReference type="ChEBI" id="CHEBI:28938"/>
        <dbReference type="ChEBI" id="CHEBI:30616"/>
        <dbReference type="ChEBI" id="CHEBI:58228"/>
        <dbReference type="ChEBI" id="CHEBI:456216"/>
        <dbReference type="EC" id="2.7.2.2"/>
    </reaction>
</comment>
<evidence type="ECO:0000256" key="7">
    <source>
        <dbReference type="ARBA" id="ARBA00048467"/>
    </source>
</evidence>
<dbReference type="GO" id="GO:0008804">
    <property type="term" value="F:carbamate kinase activity"/>
    <property type="evidence" value="ECO:0007669"/>
    <property type="project" value="UniProtKB-UniRule"/>
</dbReference>
<dbReference type="GO" id="GO:0019546">
    <property type="term" value="P:L-arginine deiminase pathway"/>
    <property type="evidence" value="ECO:0007669"/>
    <property type="project" value="TreeGrafter"/>
</dbReference>
<dbReference type="STRING" id="318464.IO99_10180"/>
<evidence type="ECO:0000313" key="11">
    <source>
        <dbReference type="EMBL" id="KEZ86243.1"/>
    </source>
</evidence>
<comment type="caution">
    <text evidence="11">The sequence shown here is derived from an EMBL/GenBank/DDBJ whole genome shotgun (WGS) entry which is preliminary data.</text>
</comment>
<keyword evidence="6 9" id="KW-0418">Kinase</keyword>
<evidence type="ECO:0000256" key="1">
    <source>
        <dbReference type="ARBA" id="ARBA00005118"/>
    </source>
</evidence>
<reference evidence="12" key="2">
    <citation type="submission" date="2019-04" db="EMBL/GenBank/DDBJ databases">
        <title>Evolution of Biomass-Degrading Anaerobic Consortia Revealed by Metagenomics.</title>
        <authorList>
            <person name="Peng X."/>
        </authorList>
    </citation>
    <scope>NUCLEOTIDE SEQUENCE</scope>
    <source>
        <strain evidence="12">SIG254</strain>
    </source>
</reference>
<comment type="similarity">
    <text evidence="2 9">Belongs to the carbamate kinase family.</text>
</comment>
<organism evidence="11 13">
    <name type="scientific">Clostridium sulfidigenes</name>
    <dbReference type="NCBI Taxonomy" id="318464"/>
    <lineage>
        <taxon>Bacteria</taxon>
        <taxon>Bacillati</taxon>
        <taxon>Bacillota</taxon>
        <taxon>Clostridia</taxon>
        <taxon>Eubacteriales</taxon>
        <taxon>Clostridiaceae</taxon>
        <taxon>Clostridium</taxon>
    </lineage>
</organism>
<keyword evidence="5 9" id="KW-0808">Transferase</keyword>
<dbReference type="NCBIfam" id="TIGR00746">
    <property type="entry name" value="arcC"/>
    <property type="match status" value="1"/>
</dbReference>
<keyword evidence="4" id="KW-0056">Arginine metabolism</keyword>
<evidence type="ECO:0000256" key="8">
    <source>
        <dbReference type="NCBIfam" id="TIGR00746"/>
    </source>
</evidence>
<dbReference type="PANTHER" id="PTHR30409:SF1">
    <property type="entry name" value="CARBAMATE KINASE-RELATED"/>
    <property type="match status" value="1"/>
</dbReference>
<gene>
    <name evidence="12" type="primary">arcC</name>
    <name evidence="12" type="ORF">E7215_05970</name>
    <name evidence="11" type="ORF">IO99_10180</name>
</gene>
<evidence type="ECO:0000256" key="4">
    <source>
        <dbReference type="ARBA" id="ARBA00022503"/>
    </source>
</evidence>
<dbReference type="eggNOG" id="COG0549">
    <property type="taxonomic scope" value="Bacteria"/>
</dbReference>
<dbReference type="EMBL" id="JPMD01000024">
    <property type="protein sequence ID" value="KEZ86243.1"/>
    <property type="molecule type" value="Genomic_DNA"/>
</dbReference>
<dbReference type="FunFam" id="3.40.1160.10:FF:000007">
    <property type="entry name" value="Carbamate kinase"/>
    <property type="match status" value="1"/>
</dbReference>
<name>A0A084JBA9_9CLOT</name>
<dbReference type="InterPro" id="IPR003964">
    <property type="entry name" value="Carb_kinase"/>
</dbReference>
<sequence length="311" mass="33521">MKELVIALGGNALGKTAEEQLDLVKHTAKTIVDLVEEGYNVIVGHGNGPQVGMINLAMEFAANNGANTPLMPFAECGAMSQGYIGYHLQQSIRTELISRGIRKNVATVVTQVVVDENDEAFKNLSKPVGMFYSKEEAEKIAAEKGFTFVEDAGRGYRRVVASPQPQKIVELETVKQLVEQGTIVITVGGGGIPVVEESDGSLRGVAAVIDKDKSSAKLAKDLDAEMLVILTAVDRVCINFNKPNQEELSEINLEKAGKYIQEGHFAKGSMLPKVEACMDYVKFSNNGKALITSLEKAKEALHGITGTIIEK</sequence>
<dbReference type="PIRSF" id="PIRSF000723">
    <property type="entry name" value="Carbamate_kin"/>
    <property type="match status" value="1"/>
</dbReference>
<dbReference type="Proteomes" id="UP000028542">
    <property type="component" value="Unassembled WGS sequence"/>
</dbReference>
<evidence type="ECO:0000256" key="9">
    <source>
        <dbReference type="PIRNR" id="PIRNR000723"/>
    </source>
</evidence>
<dbReference type="Proteomes" id="UP000768462">
    <property type="component" value="Unassembled WGS sequence"/>
</dbReference>
<reference evidence="11 13" key="1">
    <citation type="submission" date="2014-07" db="EMBL/GenBank/DDBJ databases">
        <title>Draft genome of Clostridium sulfidigenes 113A isolated from sediments associated with methane hydrate from Krishna Godavari basin.</title>
        <authorList>
            <person name="Honkalas V.S."/>
            <person name="Dabir A.P."/>
            <person name="Arora P."/>
            <person name="Dhakephalkar P.K."/>
        </authorList>
    </citation>
    <scope>NUCLEOTIDE SEQUENCE [LARGE SCALE GENOMIC DNA]</scope>
    <source>
        <strain evidence="11 13">113A</strain>
    </source>
</reference>
<evidence type="ECO:0000313" key="12">
    <source>
        <dbReference type="EMBL" id="MBE6059706.1"/>
    </source>
</evidence>
<evidence type="ECO:0000256" key="5">
    <source>
        <dbReference type="ARBA" id="ARBA00022679"/>
    </source>
</evidence>
<dbReference type="InterPro" id="IPR001048">
    <property type="entry name" value="Asp/Glu/Uridylate_kinase"/>
</dbReference>
<dbReference type="CDD" id="cd04235">
    <property type="entry name" value="AAK_CK"/>
    <property type="match status" value="1"/>
</dbReference>
<comment type="pathway">
    <text evidence="1">Metabolic intermediate metabolism; carbamoyl phosphate degradation; CO(2) and NH(3) from carbamoyl phosphate: step 1/1.</text>
</comment>
<dbReference type="GO" id="GO:0005829">
    <property type="term" value="C:cytosol"/>
    <property type="evidence" value="ECO:0007669"/>
    <property type="project" value="TreeGrafter"/>
</dbReference>
<evidence type="ECO:0000256" key="3">
    <source>
        <dbReference type="ARBA" id="ARBA00013070"/>
    </source>
</evidence>
<evidence type="ECO:0000313" key="13">
    <source>
        <dbReference type="Proteomes" id="UP000028542"/>
    </source>
</evidence>
<dbReference type="EMBL" id="SVCM01000070">
    <property type="protein sequence ID" value="MBE6059706.1"/>
    <property type="molecule type" value="Genomic_DNA"/>
</dbReference>
<evidence type="ECO:0000256" key="6">
    <source>
        <dbReference type="ARBA" id="ARBA00022777"/>
    </source>
</evidence>
<dbReference type="PRINTS" id="PR01469">
    <property type="entry name" value="CARBMTKINASE"/>
</dbReference>
<dbReference type="SUPFAM" id="SSF53633">
    <property type="entry name" value="Carbamate kinase-like"/>
    <property type="match status" value="1"/>
</dbReference>
<keyword evidence="13" id="KW-1185">Reference proteome</keyword>
<dbReference type="Pfam" id="PF00696">
    <property type="entry name" value="AA_kinase"/>
    <property type="match status" value="1"/>
</dbReference>
<proteinExistence type="inferred from homology"/>
<dbReference type="NCBIfam" id="NF009007">
    <property type="entry name" value="PRK12352.1"/>
    <property type="match status" value="1"/>
</dbReference>
<dbReference type="RefSeq" id="WP_035132878.1">
    <property type="nucleotide sequence ID" value="NZ_JPMD01000024.1"/>
</dbReference>
<dbReference type="Gene3D" id="3.40.1160.10">
    <property type="entry name" value="Acetylglutamate kinase-like"/>
    <property type="match status" value="1"/>
</dbReference>
<evidence type="ECO:0000256" key="2">
    <source>
        <dbReference type="ARBA" id="ARBA00011066"/>
    </source>
</evidence>
<feature type="domain" description="Aspartate/glutamate/uridylate kinase" evidence="10">
    <location>
        <begin position="4"/>
        <end position="283"/>
    </location>
</feature>
<dbReference type="PANTHER" id="PTHR30409">
    <property type="entry name" value="CARBAMATE KINASE"/>
    <property type="match status" value="1"/>
</dbReference>
<accession>A0A084JBA9</accession>
<dbReference type="InterPro" id="IPR036393">
    <property type="entry name" value="AceGlu_kinase-like_sf"/>
</dbReference>
<evidence type="ECO:0000259" key="10">
    <source>
        <dbReference type="Pfam" id="PF00696"/>
    </source>
</evidence>
<protein>
    <recommendedName>
        <fullName evidence="3 8">Carbamate kinase</fullName>
    </recommendedName>
</protein>
<dbReference type="UniPathway" id="UPA00996">
    <property type="reaction ID" value="UER00366"/>
</dbReference>
<dbReference type="AlphaFoldDB" id="A0A084JBA9"/>